<dbReference type="AlphaFoldDB" id="A0AA49GIQ6"/>
<evidence type="ECO:0000259" key="8">
    <source>
        <dbReference type="Pfam" id="PF14322"/>
    </source>
</evidence>
<evidence type="ECO:0000256" key="4">
    <source>
        <dbReference type="ARBA" id="ARBA00023136"/>
    </source>
</evidence>
<evidence type="ECO:0000256" key="1">
    <source>
        <dbReference type="ARBA" id="ARBA00004442"/>
    </source>
</evidence>
<dbReference type="Pfam" id="PF14322">
    <property type="entry name" value="SusD-like_3"/>
    <property type="match status" value="1"/>
</dbReference>
<dbReference type="PROSITE" id="PS51257">
    <property type="entry name" value="PROKAR_LIPOPROTEIN"/>
    <property type="match status" value="1"/>
</dbReference>
<proteinExistence type="inferred from homology"/>
<organism evidence="9">
    <name type="scientific">Roseihalotalea indica</name>
    <dbReference type="NCBI Taxonomy" id="2867963"/>
    <lineage>
        <taxon>Bacteria</taxon>
        <taxon>Pseudomonadati</taxon>
        <taxon>Bacteroidota</taxon>
        <taxon>Cytophagia</taxon>
        <taxon>Cytophagales</taxon>
        <taxon>Catalimonadaceae</taxon>
        <taxon>Roseihalotalea</taxon>
    </lineage>
</organism>
<dbReference type="GO" id="GO:0009279">
    <property type="term" value="C:cell outer membrane"/>
    <property type="evidence" value="ECO:0007669"/>
    <property type="project" value="UniProtKB-SubCell"/>
</dbReference>
<dbReference type="Gene3D" id="1.25.40.390">
    <property type="match status" value="1"/>
</dbReference>
<comment type="similarity">
    <text evidence="2">Belongs to the SusD family.</text>
</comment>
<comment type="subcellular location">
    <subcellularLocation>
        <location evidence="1">Cell outer membrane</location>
    </subcellularLocation>
</comment>
<feature type="domain" description="SusD-like N-terminal" evidence="8">
    <location>
        <begin position="119"/>
        <end position="235"/>
    </location>
</feature>
<dbReference type="InterPro" id="IPR011990">
    <property type="entry name" value="TPR-like_helical_dom_sf"/>
</dbReference>
<accession>A0AA49GIQ6</accession>
<dbReference type="SUPFAM" id="SSF48452">
    <property type="entry name" value="TPR-like"/>
    <property type="match status" value="1"/>
</dbReference>
<feature type="domain" description="RagB/SusD" evidence="7">
    <location>
        <begin position="324"/>
        <end position="641"/>
    </location>
</feature>
<dbReference type="InterPro" id="IPR033985">
    <property type="entry name" value="SusD-like_N"/>
</dbReference>
<keyword evidence="4" id="KW-0472">Membrane</keyword>
<dbReference type="Pfam" id="PF07980">
    <property type="entry name" value="SusD_RagB"/>
    <property type="match status" value="1"/>
</dbReference>
<reference evidence="9" key="1">
    <citation type="journal article" date="2023" name="Comput. Struct. Biotechnol. J.">
        <title>Discovery of a novel marine Bacteroidetes with a rich repertoire of carbohydrate-active enzymes.</title>
        <authorList>
            <person name="Chen B."/>
            <person name="Liu G."/>
            <person name="Chen Q."/>
            <person name="Wang H."/>
            <person name="Liu L."/>
            <person name="Tang K."/>
        </authorList>
    </citation>
    <scope>NUCLEOTIDE SEQUENCE</scope>
    <source>
        <strain evidence="9">TK19036</strain>
    </source>
</reference>
<gene>
    <name evidence="9" type="ORF">K4G66_24135</name>
</gene>
<name>A0AA49GIQ6_9BACT</name>
<evidence type="ECO:0000256" key="5">
    <source>
        <dbReference type="ARBA" id="ARBA00023237"/>
    </source>
</evidence>
<evidence type="ECO:0000256" key="3">
    <source>
        <dbReference type="ARBA" id="ARBA00022729"/>
    </source>
</evidence>
<dbReference type="EMBL" id="CP120682">
    <property type="protein sequence ID" value="WKN35467.1"/>
    <property type="molecule type" value="Genomic_DNA"/>
</dbReference>
<reference evidence="9" key="2">
    <citation type="journal article" date="2024" name="Antonie Van Leeuwenhoek">
        <title>Roseihalotalea indica gen. nov., sp. nov., a halophilic Bacteroidetes from mesopelagic Southwest Indian Ocean with higher carbohydrate metabolic potential.</title>
        <authorList>
            <person name="Chen B."/>
            <person name="Zhang M."/>
            <person name="Lin D."/>
            <person name="Ye J."/>
            <person name="Tang K."/>
        </authorList>
    </citation>
    <scope>NUCLEOTIDE SEQUENCE</scope>
    <source>
        <strain evidence="9">TK19036</strain>
    </source>
</reference>
<feature type="signal peptide" evidence="6">
    <location>
        <begin position="1"/>
        <end position="29"/>
    </location>
</feature>
<sequence>MKTFIQSVKNIFLKFIATVALIISSTACADYIDVVPDNIAVIEGAFETRESAYRFLATLYSYLPPFSNINNPALAAGDEISVNDNVSRDWAARRISRGGQNVVSPALGYWGNTGTVQNLFIALRDCNIFLDNIDKPFNLDELEKTKWIAEAKFLKAYFHFYLMRMYGPIPIVRENIEVSSGVEAVRVSRDPVDEVADYIVELLDEAIPDLPLVIEDRGLELGRATAPIAAAIKARALVTVASPLFNGNQDYSGFVDKDGQQLINPTFDQGKWARAATACQEAIDIAQQAGHVLYEFAGAPSDWSDSTVTGLSVRGSVTERWNEEVIWGGSNSLVGGELQSWAQAKIAPDLSAENRESTQSWWSPPLRIAEMFYSENGVPINEDVNYPYTTRYGVITADQSDLHYIRPGFQTARLNFDREPRFYASLGFDGGVWFGHGQKSDEEGFIVEGKKGERAGRQDANRWSQSGYWAKKLVYYENVQSTSGSGYTNRPYPFPIVRLADLYLLYAEAINEADGPAGAYEWIDRVRARAGLDGVVESWARASSNPSKPTTQEGFREIIQQERMIEMVFEGQRFWDLRRWKRASEFLNTDIRAWNIEGETTDDYYKVITVGTYKFLNRDYLWPIAEEDLIANSNLVQNPGW</sequence>
<evidence type="ECO:0000256" key="2">
    <source>
        <dbReference type="ARBA" id="ARBA00006275"/>
    </source>
</evidence>
<dbReference type="InterPro" id="IPR012944">
    <property type="entry name" value="SusD_RagB_dom"/>
</dbReference>
<evidence type="ECO:0000259" key="7">
    <source>
        <dbReference type="Pfam" id="PF07980"/>
    </source>
</evidence>
<protein>
    <submittedName>
        <fullName evidence="9">RagB/SusD family nutrient uptake outer membrane protein</fullName>
    </submittedName>
</protein>
<feature type="chain" id="PRO_5041230134" evidence="6">
    <location>
        <begin position="30"/>
        <end position="641"/>
    </location>
</feature>
<keyword evidence="5" id="KW-0998">Cell outer membrane</keyword>
<keyword evidence="3 6" id="KW-0732">Signal</keyword>
<evidence type="ECO:0000256" key="6">
    <source>
        <dbReference type="SAM" id="SignalP"/>
    </source>
</evidence>
<evidence type="ECO:0000313" key="9">
    <source>
        <dbReference type="EMBL" id="WKN35467.1"/>
    </source>
</evidence>